<evidence type="ECO:0000313" key="1">
    <source>
        <dbReference type="EMBL" id="EPP25004.1"/>
    </source>
</evidence>
<reference evidence="1 2" key="1">
    <citation type="journal article" date="2013" name="Gut Pathog.">
        <title>Evidence of a new metabolic capacity in an emerging diarrheal pathogen: lessons from the draft genomes of Vibrio fluvialis strains PG41 and I21563.</title>
        <authorList>
            <person name="Khatri I."/>
            <person name="Mahajan S."/>
            <person name="Dureja C."/>
            <person name="Subramanian S."/>
            <person name="Raychaudhuri S."/>
        </authorList>
    </citation>
    <scope>NUCLEOTIDE SEQUENCE [LARGE SCALE GENOMIC DNA]</scope>
    <source>
        <strain evidence="1 2">PG41</strain>
    </source>
</reference>
<protein>
    <submittedName>
        <fullName evidence="1">Uncharacterized protein</fullName>
    </submittedName>
</protein>
<sequence length="232" mass="26058">MSGNDRIIETVLDNSMQVILSENQNIRALLERHSPSSYEQFVNRIYTDLENVISTTESGKQHHQTKGEDELTDHLLSQLVHIYPSAKHDVQKGGHCDLHIEVRSQDDVIYTWVGEAKLWDGYAYGRGGLFGQLLGSYASGGVNANHGGMIFYDLSPSGPEFVMGQWKQGLEAENITIIDERVDKLRFSTSHQLNNGKGPEFHVKHFVVGLYHQPAQNVLAKKEARKSAKKKT</sequence>
<dbReference type="PATRIC" id="fig|1336752.4.peg.153"/>
<evidence type="ECO:0000313" key="2">
    <source>
        <dbReference type="Proteomes" id="UP000014854"/>
    </source>
</evidence>
<dbReference type="EMBL" id="ASXS01000001">
    <property type="protein sequence ID" value="EPP25004.1"/>
    <property type="molecule type" value="Genomic_DNA"/>
</dbReference>
<organism evidence="1 2">
    <name type="scientific">Vibrio fluvialis PG41</name>
    <dbReference type="NCBI Taxonomy" id="1336752"/>
    <lineage>
        <taxon>Bacteria</taxon>
        <taxon>Pseudomonadati</taxon>
        <taxon>Pseudomonadota</taxon>
        <taxon>Gammaproteobacteria</taxon>
        <taxon>Vibrionales</taxon>
        <taxon>Vibrionaceae</taxon>
        <taxon>Vibrio</taxon>
    </lineage>
</organism>
<name>S7IA68_VIBFL</name>
<dbReference type="AlphaFoldDB" id="S7IA68"/>
<accession>S7IA68</accession>
<dbReference type="Proteomes" id="UP000014854">
    <property type="component" value="Unassembled WGS sequence"/>
</dbReference>
<proteinExistence type="predicted"/>
<comment type="caution">
    <text evidence="1">The sequence shown here is derived from an EMBL/GenBank/DDBJ whole genome shotgun (WGS) entry which is preliminary data.</text>
</comment>
<gene>
    <name evidence="1" type="ORF">L910_0153</name>
</gene>
<dbReference type="RefSeq" id="WP_020327566.1">
    <property type="nucleotide sequence ID" value="NZ_ASXS01000001.1"/>
</dbReference>